<sequence>MLLGVDVVLELAWIGILLEINIALAGRDLLKGVLFHRCLRPTTAVHHCLRPTAGVHHCLRSTAAVHRCLHPSTPTSPPLSSTFTFAGIGIGTDTGISYPPLVSSPFTIFVVLLPLLPLFKISIPILSLSST</sequence>
<keyword evidence="1" id="KW-0812">Transmembrane</keyword>
<gene>
    <name evidence="2" type="ORF">RIF29_39082</name>
</gene>
<name>A0AAN9HSZ3_CROPI</name>
<evidence type="ECO:0000313" key="3">
    <source>
        <dbReference type="Proteomes" id="UP001372338"/>
    </source>
</evidence>
<keyword evidence="3" id="KW-1185">Reference proteome</keyword>
<dbReference type="Proteomes" id="UP001372338">
    <property type="component" value="Unassembled WGS sequence"/>
</dbReference>
<reference evidence="2 3" key="1">
    <citation type="submission" date="2024-01" db="EMBL/GenBank/DDBJ databases">
        <title>The genomes of 5 underutilized Papilionoideae crops provide insights into root nodulation and disease resistanc.</title>
        <authorList>
            <person name="Yuan L."/>
        </authorList>
    </citation>
    <scope>NUCLEOTIDE SEQUENCE [LARGE SCALE GENOMIC DNA]</scope>
    <source>
        <strain evidence="2">ZHUSHIDOU_FW_LH</strain>
        <tissue evidence="2">Leaf</tissue>
    </source>
</reference>
<keyword evidence="1" id="KW-0472">Membrane</keyword>
<keyword evidence="1" id="KW-1133">Transmembrane helix</keyword>
<evidence type="ECO:0000256" key="1">
    <source>
        <dbReference type="SAM" id="Phobius"/>
    </source>
</evidence>
<proteinExistence type="predicted"/>
<feature type="transmembrane region" description="Helical" evidence="1">
    <location>
        <begin position="106"/>
        <end position="126"/>
    </location>
</feature>
<dbReference type="AlphaFoldDB" id="A0AAN9HSZ3"/>
<evidence type="ECO:0000313" key="2">
    <source>
        <dbReference type="EMBL" id="KAK7244263.1"/>
    </source>
</evidence>
<feature type="transmembrane region" description="Helical" evidence="1">
    <location>
        <begin position="12"/>
        <end position="30"/>
    </location>
</feature>
<protein>
    <submittedName>
        <fullName evidence="2">Uncharacterized protein</fullName>
    </submittedName>
</protein>
<dbReference type="EMBL" id="JAYWIO010000008">
    <property type="protein sequence ID" value="KAK7244263.1"/>
    <property type="molecule type" value="Genomic_DNA"/>
</dbReference>
<accession>A0AAN9HSZ3</accession>
<comment type="caution">
    <text evidence="2">The sequence shown here is derived from an EMBL/GenBank/DDBJ whole genome shotgun (WGS) entry which is preliminary data.</text>
</comment>
<organism evidence="2 3">
    <name type="scientific">Crotalaria pallida</name>
    <name type="common">Smooth rattlebox</name>
    <name type="synonym">Crotalaria striata</name>
    <dbReference type="NCBI Taxonomy" id="3830"/>
    <lineage>
        <taxon>Eukaryota</taxon>
        <taxon>Viridiplantae</taxon>
        <taxon>Streptophyta</taxon>
        <taxon>Embryophyta</taxon>
        <taxon>Tracheophyta</taxon>
        <taxon>Spermatophyta</taxon>
        <taxon>Magnoliopsida</taxon>
        <taxon>eudicotyledons</taxon>
        <taxon>Gunneridae</taxon>
        <taxon>Pentapetalae</taxon>
        <taxon>rosids</taxon>
        <taxon>fabids</taxon>
        <taxon>Fabales</taxon>
        <taxon>Fabaceae</taxon>
        <taxon>Papilionoideae</taxon>
        <taxon>50 kb inversion clade</taxon>
        <taxon>genistoids sensu lato</taxon>
        <taxon>core genistoids</taxon>
        <taxon>Crotalarieae</taxon>
        <taxon>Crotalaria</taxon>
    </lineage>
</organism>